<evidence type="ECO:0000259" key="16">
    <source>
        <dbReference type="Pfam" id="PF00768"/>
    </source>
</evidence>
<name>A0A0V8JRD6_9BACI</name>
<evidence type="ECO:0000256" key="9">
    <source>
        <dbReference type="ARBA" id="ARBA00022984"/>
    </source>
</evidence>
<evidence type="ECO:0000256" key="3">
    <source>
        <dbReference type="ARBA" id="ARBA00012448"/>
    </source>
</evidence>
<dbReference type="GO" id="GO:0009002">
    <property type="term" value="F:serine-type D-Ala-D-Ala carboxypeptidase activity"/>
    <property type="evidence" value="ECO:0007669"/>
    <property type="project" value="UniProtKB-EC"/>
</dbReference>
<dbReference type="Proteomes" id="UP000053681">
    <property type="component" value="Unassembled WGS sequence"/>
</dbReference>
<evidence type="ECO:0000256" key="10">
    <source>
        <dbReference type="ARBA" id="ARBA00023316"/>
    </source>
</evidence>
<evidence type="ECO:0000313" key="19">
    <source>
        <dbReference type="Proteomes" id="UP000053681"/>
    </source>
</evidence>
<dbReference type="GO" id="GO:0009252">
    <property type="term" value="P:peptidoglycan biosynthetic process"/>
    <property type="evidence" value="ECO:0007669"/>
    <property type="project" value="UniProtKB-KW"/>
</dbReference>
<keyword evidence="5" id="KW-0645">Protease</keyword>
<dbReference type="PANTHER" id="PTHR21581:SF33">
    <property type="entry name" value="D-ALANYL-D-ALANINE CARBOXYPEPTIDASE DACB"/>
    <property type="match status" value="1"/>
</dbReference>
<evidence type="ECO:0000256" key="13">
    <source>
        <dbReference type="PIRSR" id="PIRSR618044-2"/>
    </source>
</evidence>
<feature type="signal peptide" evidence="15">
    <location>
        <begin position="1"/>
        <end position="27"/>
    </location>
</feature>
<dbReference type="InterPro" id="IPR012338">
    <property type="entry name" value="Beta-lactam/transpept-like"/>
</dbReference>
<dbReference type="SUPFAM" id="SSF56601">
    <property type="entry name" value="beta-lactamase/transpeptidase-like"/>
    <property type="match status" value="1"/>
</dbReference>
<keyword evidence="7" id="KW-0378">Hydrolase</keyword>
<feature type="domain" description="Peptidase S11 D-Ala-D-Ala carboxypeptidase A C-terminal" evidence="17">
    <location>
        <begin position="270"/>
        <end position="358"/>
    </location>
</feature>
<dbReference type="InterPro" id="IPR018044">
    <property type="entry name" value="Peptidase_S11"/>
</dbReference>
<accession>A0A0V8JRD6</accession>
<evidence type="ECO:0000259" key="17">
    <source>
        <dbReference type="Pfam" id="PF07943"/>
    </source>
</evidence>
<dbReference type="RefSeq" id="WP_025908342.1">
    <property type="nucleotide sequence ID" value="NZ_KQ758627.1"/>
</dbReference>
<dbReference type="InterPro" id="IPR001967">
    <property type="entry name" value="Peptidase_S11_N"/>
</dbReference>
<dbReference type="EC" id="3.4.16.4" evidence="3"/>
<sequence length="378" mass="42457">MRKIKQSIICFIILFLGLSSLPPTTYAAGVSAHSAILIEQKSGRVLYEKNADEISRIASITKIMTAILAIESGKIDQTTTVSSRAVGVEGSSIYLIEGEKIKLKDLVYGLMMRSGNDAAVAIAEMVGGSEEGFVYLMNQKANEIGMTNTTFQNPHGLDNHENHRSTAYDMAILMRYAMNNKTFREISGTKVYRTAHPEEKWDRVWKNKNKLLTSLYAYCTGGKTGYTKLAKRTLVTTATKNGMDLIAVTINAPSDWNDHISMYEEAFDNYKMTSLAPKGELKGIEDSFYKKKLEIKRDVIYPLTKDEQETIKLKTILIKPQKEWKEGKPVPSVVGELQVTQDGESIGNIPIYFHNEQKKEEGFFTKVKNLFFVYPGAR</sequence>
<protein>
    <recommendedName>
        <fullName evidence="3">serine-type D-Ala-D-Ala carboxypeptidase</fullName>
        <ecNumber evidence="3">3.4.16.4</ecNumber>
    </recommendedName>
</protein>
<dbReference type="Pfam" id="PF00768">
    <property type="entry name" value="Peptidase_S11"/>
    <property type="match status" value="1"/>
</dbReference>
<dbReference type="PANTHER" id="PTHR21581">
    <property type="entry name" value="D-ALANYL-D-ALANINE CARBOXYPEPTIDASE"/>
    <property type="match status" value="1"/>
</dbReference>
<reference evidence="18 19" key="1">
    <citation type="submission" date="2015-11" db="EMBL/GenBank/DDBJ databases">
        <title>Bacillus caseinolyticus sp nov.</title>
        <authorList>
            <person name="Dastager S.G."/>
            <person name="Mawlankar R."/>
        </authorList>
    </citation>
    <scope>NUCLEOTIDE SEQUENCE [LARGE SCALE GENOMIC DNA]</scope>
    <source>
        <strain evidence="18 19">SGD-V-76</strain>
    </source>
</reference>
<dbReference type="AlphaFoldDB" id="A0A0V8JRD6"/>
<dbReference type="Pfam" id="PF07943">
    <property type="entry name" value="PBP5_C"/>
    <property type="match status" value="1"/>
</dbReference>
<dbReference type="GO" id="GO:0006508">
    <property type="term" value="P:proteolysis"/>
    <property type="evidence" value="ECO:0007669"/>
    <property type="project" value="UniProtKB-KW"/>
</dbReference>
<dbReference type="PRINTS" id="PR00725">
    <property type="entry name" value="DADACBPTASE1"/>
</dbReference>
<dbReference type="GO" id="GO:0008360">
    <property type="term" value="P:regulation of cell shape"/>
    <property type="evidence" value="ECO:0007669"/>
    <property type="project" value="UniProtKB-KW"/>
</dbReference>
<dbReference type="GO" id="GO:0071555">
    <property type="term" value="P:cell wall organization"/>
    <property type="evidence" value="ECO:0007669"/>
    <property type="project" value="UniProtKB-KW"/>
</dbReference>
<feature type="domain" description="Peptidase S11 D-alanyl-D-alanine carboxypeptidase A N-terminal" evidence="16">
    <location>
        <begin position="27"/>
        <end position="253"/>
    </location>
</feature>
<evidence type="ECO:0000313" key="18">
    <source>
        <dbReference type="EMBL" id="KSU89546.1"/>
    </source>
</evidence>
<keyword evidence="4 18" id="KW-0121">Carboxypeptidase</keyword>
<feature type="active site" description="Proton acceptor" evidence="12">
    <location>
        <position position="62"/>
    </location>
</feature>
<comment type="similarity">
    <text evidence="2 14">Belongs to the peptidase S11 family.</text>
</comment>
<dbReference type="InterPro" id="IPR012907">
    <property type="entry name" value="Peptidase_S11_C"/>
</dbReference>
<comment type="catalytic activity">
    <reaction evidence="11">
        <text>Preferential cleavage: (Ac)2-L-Lys-D-Ala-|-D-Ala. Also transpeptidation of peptidyl-alanyl moieties that are N-acyl substituents of D-alanine.</text>
        <dbReference type="EC" id="3.4.16.4"/>
    </reaction>
</comment>
<evidence type="ECO:0000256" key="12">
    <source>
        <dbReference type="PIRSR" id="PIRSR618044-1"/>
    </source>
</evidence>
<evidence type="ECO:0000256" key="14">
    <source>
        <dbReference type="RuleBase" id="RU004016"/>
    </source>
</evidence>
<comment type="caution">
    <text evidence="18">The sequence shown here is derived from an EMBL/GenBank/DDBJ whole genome shotgun (WGS) entry which is preliminary data.</text>
</comment>
<comment type="pathway">
    <text evidence="1">Cell wall biogenesis; peptidoglycan biosynthesis.</text>
</comment>
<evidence type="ECO:0000256" key="1">
    <source>
        <dbReference type="ARBA" id="ARBA00004752"/>
    </source>
</evidence>
<dbReference type="Gene3D" id="3.40.710.10">
    <property type="entry name" value="DD-peptidase/beta-lactamase superfamily"/>
    <property type="match status" value="1"/>
</dbReference>
<evidence type="ECO:0000256" key="5">
    <source>
        <dbReference type="ARBA" id="ARBA00022670"/>
    </source>
</evidence>
<evidence type="ECO:0000256" key="4">
    <source>
        <dbReference type="ARBA" id="ARBA00022645"/>
    </source>
</evidence>
<evidence type="ECO:0000256" key="7">
    <source>
        <dbReference type="ARBA" id="ARBA00022801"/>
    </source>
</evidence>
<keyword evidence="8" id="KW-0133">Cell shape</keyword>
<proteinExistence type="inferred from homology"/>
<keyword evidence="9" id="KW-0573">Peptidoglycan synthesis</keyword>
<evidence type="ECO:0000256" key="2">
    <source>
        <dbReference type="ARBA" id="ARBA00007164"/>
    </source>
</evidence>
<keyword evidence="6 15" id="KW-0732">Signal</keyword>
<evidence type="ECO:0000256" key="11">
    <source>
        <dbReference type="ARBA" id="ARBA00034000"/>
    </source>
</evidence>
<evidence type="ECO:0000256" key="8">
    <source>
        <dbReference type="ARBA" id="ARBA00022960"/>
    </source>
</evidence>
<feature type="active site" evidence="12">
    <location>
        <position position="114"/>
    </location>
</feature>
<dbReference type="Gene3D" id="2.30.140.30">
    <property type="match status" value="1"/>
</dbReference>
<keyword evidence="19" id="KW-1185">Reference proteome</keyword>
<evidence type="ECO:0000256" key="6">
    <source>
        <dbReference type="ARBA" id="ARBA00022729"/>
    </source>
</evidence>
<gene>
    <name evidence="18" type="ORF">AS180_01690</name>
</gene>
<feature type="binding site" evidence="13">
    <location>
        <position position="223"/>
    </location>
    <ligand>
        <name>substrate</name>
    </ligand>
</feature>
<evidence type="ECO:0000256" key="15">
    <source>
        <dbReference type="SAM" id="SignalP"/>
    </source>
</evidence>
<dbReference type="EMBL" id="LNQP01000004">
    <property type="protein sequence ID" value="KSU89546.1"/>
    <property type="molecule type" value="Genomic_DNA"/>
</dbReference>
<feature type="chain" id="PRO_5006894088" description="serine-type D-Ala-D-Ala carboxypeptidase" evidence="15">
    <location>
        <begin position="28"/>
        <end position="378"/>
    </location>
</feature>
<organism evidence="18 19">
    <name type="scientific">Priestia veravalensis</name>
    <dbReference type="NCBI Taxonomy" id="1414648"/>
    <lineage>
        <taxon>Bacteria</taxon>
        <taxon>Bacillati</taxon>
        <taxon>Bacillota</taxon>
        <taxon>Bacilli</taxon>
        <taxon>Bacillales</taxon>
        <taxon>Bacillaceae</taxon>
        <taxon>Priestia</taxon>
    </lineage>
</organism>
<feature type="active site" description="Acyl-ester intermediate" evidence="12">
    <location>
        <position position="59"/>
    </location>
</feature>
<keyword evidence="10" id="KW-0961">Cell wall biogenesis/degradation</keyword>